<dbReference type="RefSeq" id="WP_011128423.1">
    <property type="nucleotide sequence ID" value="NC_005070.1"/>
</dbReference>
<gene>
    <name evidence="1" type="ordered locus">SYNW1559</name>
</gene>
<keyword evidence="2" id="KW-1185">Reference proteome</keyword>
<dbReference type="KEGG" id="syw:SYNW1559"/>
<organism evidence="1 2">
    <name type="scientific">Parasynechococcus marenigrum (strain WH8102)</name>
    <dbReference type="NCBI Taxonomy" id="84588"/>
    <lineage>
        <taxon>Bacteria</taxon>
        <taxon>Bacillati</taxon>
        <taxon>Cyanobacteriota</taxon>
        <taxon>Cyanophyceae</taxon>
        <taxon>Synechococcales</taxon>
        <taxon>Prochlorococcaceae</taxon>
        <taxon>Parasynechococcus</taxon>
        <taxon>Parasynechococcus marenigrum</taxon>
    </lineage>
</organism>
<sequence>MPEEIFYAKGAVIQSHYAISNEAPDSWSYCIKAIASERGNNFDEVIEYRDRQLLRQMSLVNNNARDPLNVVQTRFDRVGYNSFAIDFYHSNKTPELVFISPICKPEKSDLSYGSIADIAYTFNCNCDVNSKCSKFIQSTTLLGINLIKKGRLEGIESTREKIMEEFSTYNRGREVDISEVALKNNNSQSILEDLSQLN</sequence>
<reference evidence="1 2" key="1">
    <citation type="journal article" date="2003" name="Nature">
        <title>The genome of a motile marine Synechococcus.</title>
        <authorList>
            <person name="Palenik B."/>
            <person name="Brahamsha B."/>
            <person name="Larimer F."/>
            <person name="Land M."/>
            <person name="Hauser L."/>
            <person name="Chain P."/>
            <person name="Lamerdin J."/>
            <person name="Regala W."/>
            <person name="Allen E.A."/>
            <person name="McCarren J."/>
            <person name="Paulsen I."/>
            <person name="Dufresne A."/>
            <person name="Partensky F."/>
            <person name="Webb E."/>
            <person name="Waterbury J."/>
        </authorList>
    </citation>
    <scope>NUCLEOTIDE SEQUENCE [LARGE SCALE GENOMIC DNA]</scope>
    <source>
        <strain evidence="1 2">WH8102</strain>
    </source>
</reference>
<dbReference type="HOGENOM" id="CLU_1377528_0_0_3"/>
<accession>Q7U5Y2</accession>
<name>Q7U5Y2_PARMW</name>
<evidence type="ECO:0000313" key="2">
    <source>
        <dbReference type="Proteomes" id="UP000001422"/>
    </source>
</evidence>
<protein>
    <submittedName>
        <fullName evidence="1">Uncharacterized protein</fullName>
    </submittedName>
</protein>
<proteinExistence type="predicted"/>
<dbReference type="EMBL" id="BX569693">
    <property type="protein sequence ID" value="CAE08074.1"/>
    <property type="molecule type" value="Genomic_DNA"/>
</dbReference>
<dbReference type="AlphaFoldDB" id="Q7U5Y2"/>
<evidence type="ECO:0000313" key="1">
    <source>
        <dbReference type="EMBL" id="CAE08074.1"/>
    </source>
</evidence>
<dbReference type="Proteomes" id="UP000001422">
    <property type="component" value="Chromosome"/>
</dbReference>